<dbReference type="Proteomes" id="UP000267027">
    <property type="component" value="Unassembled WGS sequence"/>
</dbReference>
<organism evidence="3">
    <name type="scientific">Angiostrongylus costaricensis</name>
    <name type="common">Nematode worm</name>
    <dbReference type="NCBI Taxonomy" id="334426"/>
    <lineage>
        <taxon>Eukaryota</taxon>
        <taxon>Metazoa</taxon>
        <taxon>Ecdysozoa</taxon>
        <taxon>Nematoda</taxon>
        <taxon>Chromadorea</taxon>
        <taxon>Rhabditida</taxon>
        <taxon>Rhabditina</taxon>
        <taxon>Rhabditomorpha</taxon>
        <taxon>Strongyloidea</taxon>
        <taxon>Metastrongylidae</taxon>
        <taxon>Angiostrongylus</taxon>
    </lineage>
</organism>
<reference evidence="1 2" key="2">
    <citation type="submission" date="2018-11" db="EMBL/GenBank/DDBJ databases">
        <authorList>
            <consortium name="Pathogen Informatics"/>
        </authorList>
    </citation>
    <scope>NUCLEOTIDE SEQUENCE [LARGE SCALE GENOMIC DNA]</scope>
    <source>
        <strain evidence="1 2">Costa Rica</strain>
    </source>
</reference>
<evidence type="ECO:0000313" key="1">
    <source>
        <dbReference type="EMBL" id="VDM54756.1"/>
    </source>
</evidence>
<name>A0A0R3PG10_ANGCS</name>
<keyword evidence="2" id="KW-1185">Reference proteome</keyword>
<dbReference type="WBParaSite" id="ACOC_0000317001-mRNA-1">
    <property type="protein sequence ID" value="ACOC_0000317001-mRNA-1"/>
    <property type="gene ID" value="ACOC_0000317001"/>
</dbReference>
<protein>
    <submittedName>
        <fullName evidence="3">Pentatricopeptide repeat-containing protein</fullName>
    </submittedName>
</protein>
<dbReference type="AlphaFoldDB" id="A0A0R3PG10"/>
<evidence type="ECO:0000313" key="2">
    <source>
        <dbReference type="Proteomes" id="UP000267027"/>
    </source>
</evidence>
<gene>
    <name evidence="1" type="ORF">ACOC_LOCUS3171</name>
</gene>
<sequence>MISPSISLELSALELNVVLETLMTSQLQKEEIPDHWKRPRPAIPQRKGYRRNVRNYCSICLLGVLYKLSILLCISKIELGAVQLVQKAKQGSDTDSAFVVHEAAFGYVGTKAIPSALVDQVMDMTYIRDLYECNRK</sequence>
<evidence type="ECO:0000313" key="3">
    <source>
        <dbReference type="WBParaSite" id="ACOC_0000317001-mRNA-1"/>
    </source>
</evidence>
<dbReference type="EMBL" id="UYYA01000851">
    <property type="protein sequence ID" value="VDM54756.1"/>
    <property type="molecule type" value="Genomic_DNA"/>
</dbReference>
<dbReference type="OrthoDB" id="410104at2759"/>
<accession>A0A0R3PG10</accession>
<proteinExistence type="predicted"/>
<reference evidence="3" key="1">
    <citation type="submission" date="2017-02" db="UniProtKB">
        <authorList>
            <consortium name="WormBaseParasite"/>
        </authorList>
    </citation>
    <scope>IDENTIFICATION</scope>
</reference>